<dbReference type="GO" id="GO:0016779">
    <property type="term" value="F:nucleotidyltransferase activity"/>
    <property type="evidence" value="ECO:0007669"/>
    <property type="project" value="InterPro"/>
</dbReference>
<dbReference type="SUPFAM" id="SSF81301">
    <property type="entry name" value="Nucleotidyltransferase"/>
    <property type="match status" value="1"/>
</dbReference>
<name>A0A7J6F1Y7_CANSA</name>
<evidence type="ECO:0000313" key="9">
    <source>
        <dbReference type="Proteomes" id="UP000583929"/>
    </source>
</evidence>
<dbReference type="GO" id="GO:0001680">
    <property type="term" value="P:tRNA 3'-terminal CCA addition"/>
    <property type="evidence" value="ECO:0007669"/>
    <property type="project" value="UniProtKB-ARBA"/>
</dbReference>
<feature type="compositionally biased region" description="Basic and acidic residues" evidence="5">
    <location>
        <begin position="752"/>
        <end position="763"/>
    </location>
</feature>
<comment type="similarity">
    <text evidence="1 4">Belongs to the tRNA nucleotidyltransferase/poly(A) polymerase family.</text>
</comment>
<dbReference type="PANTHER" id="PTHR43051">
    <property type="entry name" value="POLYNUCLEOTIDE ADENYLYLTRANSFERASE FAMILY PROTEIN"/>
    <property type="match status" value="1"/>
</dbReference>
<dbReference type="GO" id="GO:0000166">
    <property type="term" value="F:nucleotide binding"/>
    <property type="evidence" value="ECO:0007669"/>
    <property type="project" value="UniProtKB-KW"/>
</dbReference>
<evidence type="ECO:0000259" key="6">
    <source>
        <dbReference type="Pfam" id="PF01743"/>
    </source>
</evidence>
<keyword evidence="4" id="KW-0694">RNA-binding</keyword>
<dbReference type="InterPro" id="IPR002646">
    <property type="entry name" value="PolA_pol_head_dom"/>
</dbReference>
<dbReference type="InterPro" id="IPR043519">
    <property type="entry name" value="NT_sf"/>
</dbReference>
<keyword evidence="3" id="KW-0547">Nucleotide-binding</keyword>
<reference evidence="8 9" key="1">
    <citation type="journal article" date="2020" name="bioRxiv">
        <title>Sequence and annotation of 42 cannabis genomes reveals extensive copy number variation in cannabinoid synthesis and pathogen resistance genes.</title>
        <authorList>
            <person name="Mckernan K.J."/>
            <person name="Helbert Y."/>
            <person name="Kane L.T."/>
            <person name="Ebling H."/>
            <person name="Zhang L."/>
            <person name="Liu B."/>
            <person name="Eaton Z."/>
            <person name="Mclaughlin S."/>
            <person name="Kingan S."/>
            <person name="Baybayan P."/>
            <person name="Concepcion G."/>
            <person name="Jordan M."/>
            <person name="Riva A."/>
            <person name="Barbazuk W."/>
            <person name="Harkins T."/>
        </authorList>
    </citation>
    <scope>NUCLEOTIDE SEQUENCE [LARGE SCALE GENOMIC DNA]</scope>
    <source>
        <strain evidence="9">cv. Jamaican Lion 4</strain>
        <tissue evidence="8">Leaf</tissue>
    </source>
</reference>
<proteinExistence type="inferred from homology"/>
<organism evidence="8 9">
    <name type="scientific">Cannabis sativa</name>
    <name type="common">Hemp</name>
    <name type="synonym">Marijuana</name>
    <dbReference type="NCBI Taxonomy" id="3483"/>
    <lineage>
        <taxon>Eukaryota</taxon>
        <taxon>Viridiplantae</taxon>
        <taxon>Streptophyta</taxon>
        <taxon>Embryophyta</taxon>
        <taxon>Tracheophyta</taxon>
        <taxon>Spermatophyta</taxon>
        <taxon>Magnoliopsida</taxon>
        <taxon>eudicotyledons</taxon>
        <taxon>Gunneridae</taxon>
        <taxon>Pentapetalae</taxon>
        <taxon>rosids</taxon>
        <taxon>fabids</taxon>
        <taxon>Rosales</taxon>
        <taxon>Cannabaceae</taxon>
        <taxon>Cannabis</taxon>
    </lineage>
</organism>
<dbReference type="AlphaFoldDB" id="A0A7J6F1Y7"/>
<dbReference type="InterPro" id="IPR052191">
    <property type="entry name" value="tRNA_ntf/polyA_polymerase_I"/>
</dbReference>
<comment type="caution">
    <text evidence="8">The sequence shown here is derived from an EMBL/GenBank/DDBJ whole genome shotgun (WGS) entry which is preliminary data.</text>
</comment>
<dbReference type="SUPFAM" id="SSF81891">
    <property type="entry name" value="Poly A polymerase C-terminal region-like"/>
    <property type="match status" value="1"/>
</dbReference>
<dbReference type="Pfam" id="PF12627">
    <property type="entry name" value="PolyA_pol_RNAbd"/>
    <property type="match status" value="1"/>
</dbReference>
<accession>A0A7J6F1Y7</accession>
<dbReference type="CDD" id="cd05398">
    <property type="entry name" value="NT_ClassII-CCAase"/>
    <property type="match status" value="1"/>
</dbReference>
<dbReference type="InterPro" id="IPR032828">
    <property type="entry name" value="PolyA_RNA-bd"/>
</dbReference>
<dbReference type="Pfam" id="PF01743">
    <property type="entry name" value="PolyA_pol"/>
    <property type="match status" value="1"/>
</dbReference>
<feature type="domain" description="Poly A polymerase head" evidence="6">
    <location>
        <begin position="92"/>
        <end position="217"/>
    </location>
</feature>
<evidence type="ECO:0000256" key="2">
    <source>
        <dbReference type="ARBA" id="ARBA00022679"/>
    </source>
</evidence>
<dbReference type="Proteomes" id="UP000583929">
    <property type="component" value="Unassembled WGS sequence"/>
</dbReference>
<feature type="compositionally biased region" description="Basic and acidic residues" evidence="5">
    <location>
        <begin position="604"/>
        <end position="622"/>
    </location>
</feature>
<feature type="domain" description="tRNA nucleotidyltransferase/poly(A) polymerase RNA and SrmB- binding" evidence="7">
    <location>
        <begin position="233"/>
        <end position="295"/>
    </location>
</feature>
<feature type="region of interest" description="Disordered" evidence="5">
    <location>
        <begin position="600"/>
        <end position="794"/>
    </location>
</feature>
<feature type="compositionally biased region" description="Basic and acidic residues" evidence="5">
    <location>
        <begin position="724"/>
        <end position="744"/>
    </location>
</feature>
<evidence type="ECO:0000256" key="4">
    <source>
        <dbReference type="RuleBase" id="RU003953"/>
    </source>
</evidence>
<feature type="compositionally biased region" description="Basic and acidic residues" evidence="5">
    <location>
        <begin position="693"/>
        <end position="708"/>
    </location>
</feature>
<dbReference type="PANTHER" id="PTHR43051:SF1">
    <property type="entry name" value="POLYNUCLEOTIDE ADENYLYLTRANSFERASE FAMILY PROTEIN"/>
    <property type="match status" value="1"/>
</dbReference>
<feature type="compositionally biased region" description="Basic and acidic residues" evidence="5">
    <location>
        <begin position="770"/>
        <end position="794"/>
    </location>
</feature>
<evidence type="ECO:0000256" key="5">
    <source>
        <dbReference type="SAM" id="MobiDB-lite"/>
    </source>
</evidence>
<dbReference type="GO" id="GO:0003723">
    <property type="term" value="F:RNA binding"/>
    <property type="evidence" value="ECO:0007669"/>
    <property type="project" value="UniProtKB-KW"/>
</dbReference>
<evidence type="ECO:0000259" key="7">
    <source>
        <dbReference type="Pfam" id="PF12627"/>
    </source>
</evidence>
<protein>
    <submittedName>
        <fullName evidence="8">Uncharacterized protein</fullName>
    </submittedName>
</protein>
<evidence type="ECO:0000256" key="1">
    <source>
        <dbReference type="ARBA" id="ARBA00007265"/>
    </source>
</evidence>
<dbReference type="Gene3D" id="3.30.460.10">
    <property type="entry name" value="Beta Polymerase, domain 2"/>
    <property type="match status" value="1"/>
</dbReference>
<keyword evidence="2 4" id="KW-0808">Transferase</keyword>
<keyword evidence="9" id="KW-1185">Reference proteome</keyword>
<dbReference type="EMBL" id="JAATIQ010000280">
    <property type="protein sequence ID" value="KAF4364712.1"/>
    <property type="molecule type" value="Genomic_DNA"/>
</dbReference>
<feature type="compositionally biased region" description="Basic and acidic residues" evidence="5">
    <location>
        <begin position="632"/>
        <end position="642"/>
    </location>
</feature>
<sequence>MTTAMVLGLWRCPHNVSTNPSSLLYASSSNRFCHAVSHRGVLPEIASTPQVGLMGTKKSNKVDSRAFGIHHNAIPPAALTVLRILRNEGFDAYLVGGCVRDLILKRTPKDFDVITTANLKQIRSRFHKAHIVGQRFPICMVHVRGSIIEVSSFETVAKHAEKKTEPHSSQAPRGFGKKDLTLWRNSLKRDYTINSLFFDPFSKMIYDYANGMADLRTVVARILRGLRLAARLGFSFSSDTATAIRSFSSSLLTLSKSRIMMEFNYMLSYGAAEPSLCLLQRFNLLRLFLPFHAAYLEQQASTKSDQNSTICDHPSDCRLWVGLLAFHLTLINNPQDALVVLTFASILYHGEWKEGIRFAKENSEVQAKFVPELSSSFASKFDEELVMKVSQLAILVQDSLDILTESENYLESVTRHPTSPCSGLVFIPKRTSKDVAEIFQLLVKKKGCQSHEQRRKCFDIDYALLGQGYLWETRFVVGKVILETMGCWQRRGDNVSEENNCMHTEITGDTRLSDVIKEQLQVKKGQKHSVSLCSPEIEHQPAKKRNFVPSEVSINSEHFSTRLTEEVVEIGICQERANKHTKFYEVDELPREELISVLGNMSDNRCEQPNENATEKNKSEANKKKKKKKQTHKSEKHSTVMEKKHHVTQEDEAAEQQGAVQENISDERCQKPDEKANEKKKGELKTKKHTHKSERPSTVKEKKLHVTQEDEAAEQQGAMQGNISDERCQKPDEKAIEKKKGELKTKKHTHKSERPSTQEDEVAKQQGVVKTKETEHKQVNKETGNRRLLSDIFK</sequence>
<feature type="compositionally biased region" description="Basic and acidic residues" evidence="5">
    <location>
        <begin position="665"/>
        <end position="685"/>
    </location>
</feature>
<evidence type="ECO:0000313" key="8">
    <source>
        <dbReference type="EMBL" id="KAF4364712.1"/>
    </source>
</evidence>
<dbReference type="Gene3D" id="1.10.3090.10">
    <property type="entry name" value="cca-adding enzyme, domain 2"/>
    <property type="match status" value="1"/>
</dbReference>
<gene>
    <name evidence="8" type="ORF">G4B88_028635</name>
</gene>
<evidence type="ECO:0000256" key="3">
    <source>
        <dbReference type="ARBA" id="ARBA00022741"/>
    </source>
</evidence>